<keyword evidence="2" id="KW-1185">Reference proteome</keyword>
<dbReference type="Proteomes" id="UP000054007">
    <property type="component" value="Unassembled WGS sequence"/>
</dbReference>
<organism evidence="1 2">
    <name type="scientific">Cylindrobasidium torrendii FP15055 ss-10</name>
    <dbReference type="NCBI Taxonomy" id="1314674"/>
    <lineage>
        <taxon>Eukaryota</taxon>
        <taxon>Fungi</taxon>
        <taxon>Dikarya</taxon>
        <taxon>Basidiomycota</taxon>
        <taxon>Agaricomycotina</taxon>
        <taxon>Agaricomycetes</taxon>
        <taxon>Agaricomycetidae</taxon>
        <taxon>Agaricales</taxon>
        <taxon>Marasmiineae</taxon>
        <taxon>Physalacriaceae</taxon>
        <taxon>Cylindrobasidium</taxon>
    </lineage>
</organism>
<dbReference type="EMBL" id="KN880655">
    <property type="protein sequence ID" value="KIY64073.1"/>
    <property type="molecule type" value="Genomic_DNA"/>
</dbReference>
<dbReference type="AlphaFoldDB" id="A0A0D7B0B6"/>
<evidence type="ECO:0000313" key="1">
    <source>
        <dbReference type="EMBL" id="KIY64073.1"/>
    </source>
</evidence>
<protein>
    <recommendedName>
        <fullName evidence="3">F-box domain-containing protein</fullName>
    </recommendedName>
</protein>
<evidence type="ECO:0000313" key="2">
    <source>
        <dbReference type="Proteomes" id="UP000054007"/>
    </source>
</evidence>
<sequence length="307" mass="34757">MSNIAGLPYELVMEIFEWSHLADRQSMLVHCLVCQSARRWIQKEFYRVLVFTCGTQARLFLRTLQTSPALSRIPNILIFRPGPFPGNKDNEDIVTQEASFHSVMENCASVHTLSWMISPMKNQPPPMPNLRRLYLWQMQDLAECSIPPTVTHLALMSPYLSLRFSVLFLDRILGDSSITHVAVCVDRGSESHGVRLCGRLTHRGLPLDQLSVALVNADRNLEATKTIVRAARSDPRIVPFLIDWTHRREDPAVPVDSSMDVEYERNSVTTLFGFDVPPPGFTDVWVRAERIRARGLASSSYPALTVK</sequence>
<evidence type="ECO:0008006" key="3">
    <source>
        <dbReference type="Google" id="ProtNLM"/>
    </source>
</evidence>
<accession>A0A0D7B0B6</accession>
<gene>
    <name evidence="1" type="ORF">CYLTODRAFT_493410</name>
</gene>
<proteinExistence type="predicted"/>
<reference evidence="1 2" key="1">
    <citation type="journal article" date="2015" name="Fungal Genet. Biol.">
        <title>Evolution of novel wood decay mechanisms in Agaricales revealed by the genome sequences of Fistulina hepatica and Cylindrobasidium torrendii.</title>
        <authorList>
            <person name="Floudas D."/>
            <person name="Held B.W."/>
            <person name="Riley R."/>
            <person name="Nagy L.G."/>
            <person name="Koehler G."/>
            <person name="Ransdell A.S."/>
            <person name="Younus H."/>
            <person name="Chow J."/>
            <person name="Chiniquy J."/>
            <person name="Lipzen A."/>
            <person name="Tritt A."/>
            <person name="Sun H."/>
            <person name="Haridas S."/>
            <person name="LaButti K."/>
            <person name="Ohm R.A."/>
            <person name="Kues U."/>
            <person name="Blanchette R.A."/>
            <person name="Grigoriev I.V."/>
            <person name="Minto R.E."/>
            <person name="Hibbett D.S."/>
        </authorList>
    </citation>
    <scope>NUCLEOTIDE SEQUENCE [LARGE SCALE GENOMIC DNA]</scope>
    <source>
        <strain evidence="1 2">FP15055 ss-10</strain>
    </source>
</reference>
<name>A0A0D7B0B6_9AGAR</name>